<protein>
    <submittedName>
        <fullName evidence="1">Uncharacterized protein</fullName>
    </submittedName>
</protein>
<evidence type="ECO:0000313" key="2">
    <source>
        <dbReference type="Proteomes" id="UP001241377"/>
    </source>
</evidence>
<comment type="caution">
    <text evidence="1">The sequence shown here is derived from an EMBL/GenBank/DDBJ whole genome shotgun (WGS) entry which is preliminary data.</text>
</comment>
<gene>
    <name evidence="1" type="ORF">QFC19_001991</name>
</gene>
<proteinExistence type="predicted"/>
<dbReference type="Proteomes" id="UP001241377">
    <property type="component" value="Unassembled WGS sequence"/>
</dbReference>
<organism evidence="1 2">
    <name type="scientific">Naganishia cerealis</name>
    <dbReference type="NCBI Taxonomy" id="610337"/>
    <lineage>
        <taxon>Eukaryota</taxon>
        <taxon>Fungi</taxon>
        <taxon>Dikarya</taxon>
        <taxon>Basidiomycota</taxon>
        <taxon>Agaricomycotina</taxon>
        <taxon>Tremellomycetes</taxon>
        <taxon>Filobasidiales</taxon>
        <taxon>Filobasidiaceae</taxon>
        <taxon>Naganishia</taxon>
    </lineage>
</organism>
<sequence length="127" mass="14357">MVRPKEIPNASFTYQKIFGEDEFFAAGILRIEVGGCNQYGFSNVCQKEVQLCFSQARRIKAEEDLPPDETLNNNQTTNAMVNNKTRYENGDGAGSARREEQDDDEDDDDSPPPIQKKRPVAKKNAKR</sequence>
<accession>A0ACC2WED2</accession>
<reference evidence="1" key="1">
    <citation type="submission" date="2023-04" db="EMBL/GenBank/DDBJ databases">
        <title>Draft Genome sequencing of Naganishia species isolated from polar environments using Oxford Nanopore Technology.</title>
        <authorList>
            <person name="Leo P."/>
            <person name="Venkateswaran K."/>
        </authorList>
    </citation>
    <scope>NUCLEOTIDE SEQUENCE</scope>
    <source>
        <strain evidence="1">MNA-CCFEE 5261</strain>
    </source>
</reference>
<keyword evidence="2" id="KW-1185">Reference proteome</keyword>
<name>A0ACC2WED2_9TREE</name>
<dbReference type="EMBL" id="JASBWR010000016">
    <property type="protein sequence ID" value="KAJ9109761.1"/>
    <property type="molecule type" value="Genomic_DNA"/>
</dbReference>
<evidence type="ECO:0000313" key="1">
    <source>
        <dbReference type="EMBL" id="KAJ9109761.1"/>
    </source>
</evidence>